<dbReference type="Pfam" id="PF00150">
    <property type="entry name" value="Cellulase"/>
    <property type="match status" value="1"/>
</dbReference>
<comment type="similarity">
    <text evidence="8">Belongs to the glycosyl hydrolase 5 (cellulase A) family.</text>
</comment>
<dbReference type="PROSITE" id="PS00659">
    <property type="entry name" value="GLYCOSYL_HYDROL_F5"/>
    <property type="match status" value="1"/>
</dbReference>
<evidence type="ECO:0000313" key="11">
    <source>
        <dbReference type="EMBL" id="RGS44280.1"/>
    </source>
</evidence>
<dbReference type="InterPro" id="IPR018087">
    <property type="entry name" value="Glyco_hydro_5_CS"/>
</dbReference>
<name>A0A3R5WTG3_9FIRM</name>
<gene>
    <name evidence="11" type="ORF">DWX94_00295</name>
</gene>
<dbReference type="GO" id="GO:0008810">
    <property type="term" value="F:cellulase activity"/>
    <property type="evidence" value="ECO:0007669"/>
    <property type="project" value="UniProtKB-EC"/>
</dbReference>
<organism evidence="11 12">
    <name type="scientific">Coprococcus eutactus</name>
    <dbReference type="NCBI Taxonomy" id="33043"/>
    <lineage>
        <taxon>Bacteria</taxon>
        <taxon>Bacillati</taxon>
        <taxon>Bacillota</taxon>
        <taxon>Clostridia</taxon>
        <taxon>Lachnospirales</taxon>
        <taxon>Lachnospiraceae</taxon>
        <taxon>Coprococcus</taxon>
    </lineage>
</organism>
<keyword evidence="9" id="KW-0472">Membrane</keyword>
<dbReference type="OrthoDB" id="9800955at2"/>
<dbReference type="SUPFAM" id="SSF51445">
    <property type="entry name" value="(Trans)glycosidases"/>
    <property type="match status" value="1"/>
</dbReference>
<feature type="domain" description="Glycoside hydrolase family 5" evidence="10">
    <location>
        <begin position="63"/>
        <end position="317"/>
    </location>
</feature>
<evidence type="ECO:0000256" key="6">
    <source>
        <dbReference type="ARBA" id="ARBA00023295"/>
    </source>
</evidence>
<evidence type="ECO:0000256" key="5">
    <source>
        <dbReference type="ARBA" id="ARBA00023277"/>
    </source>
</evidence>
<proteinExistence type="inferred from homology"/>
<feature type="transmembrane region" description="Helical" evidence="9">
    <location>
        <begin position="7"/>
        <end position="28"/>
    </location>
</feature>
<dbReference type="Proteomes" id="UP000283295">
    <property type="component" value="Unassembled WGS sequence"/>
</dbReference>
<keyword evidence="9" id="KW-1133">Transmembrane helix</keyword>
<comment type="caution">
    <text evidence="11">The sequence shown here is derived from an EMBL/GenBank/DDBJ whole genome shotgun (WGS) entry which is preliminary data.</text>
</comment>
<evidence type="ECO:0000256" key="7">
    <source>
        <dbReference type="ARBA" id="ARBA00023326"/>
    </source>
</evidence>
<dbReference type="EMBL" id="QRVK01000001">
    <property type="protein sequence ID" value="RGS44280.1"/>
    <property type="molecule type" value="Genomic_DNA"/>
</dbReference>
<sequence>MKKQIKVTLIVIVAAIIAAAAIYIVRYIKSGNDLLTPVGTRAEFVGDTDKYPSMLRTKGVQIVNAEGEQVVLKGVMVPESHRLYDEKKFDEDFYKKVFDMGGNVIRVPVDPAEYKNDDYYMWRYLDRIVTWAGENDKYVIIDWDYTGNPIDGSGDEMPDISENPLDYSAEFWKNTAEYFKNTPNVIFEIYNEPVGMSDSEWKRCADSLIGVIRDAGAKQLIIVGSPDYCYDLGWLDELGETNNNTAFAVHVYPDKVFWQKFISGYVTSYPIIVTEWGYTDDDVKVKNEKLKGTRNVFGIKFSSYLKKHNIGWVASSYDYKTEPSMFKKNYKNKTKWGEFVAELLSEDE</sequence>
<evidence type="ECO:0000256" key="1">
    <source>
        <dbReference type="ARBA" id="ARBA00000966"/>
    </source>
</evidence>
<evidence type="ECO:0000256" key="9">
    <source>
        <dbReference type="SAM" id="Phobius"/>
    </source>
</evidence>
<dbReference type="InterPro" id="IPR017853">
    <property type="entry name" value="GH"/>
</dbReference>
<protein>
    <recommendedName>
        <fullName evidence="2">cellulase</fullName>
        <ecNumber evidence="2">3.2.1.4</ecNumber>
    </recommendedName>
</protein>
<keyword evidence="4" id="KW-0136">Cellulose degradation</keyword>
<dbReference type="PANTHER" id="PTHR34142:SF1">
    <property type="entry name" value="GLYCOSIDE HYDROLASE FAMILY 5 DOMAIN-CONTAINING PROTEIN"/>
    <property type="match status" value="1"/>
</dbReference>
<evidence type="ECO:0000256" key="8">
    <source>
        <dbReference type="RuleBase" id="RU361153"/>
    </source>
</evidence>
<keyword evidence="3 8" id="KW-0378">Hydrolase</keyword>
<evidence type="ECO:0000256" key="2">
    <source>
        <dbReference type="ARBA" id="ARBA00012601"/>
    </source>
</evidence>
<dbReference type="Gene3D" id="3.20.20.80">
    <property type="entry name" value="Glycosidases"/>
    <property type="match status" value="1"/>
</dbReference>
<keyword evidence="5" id="KW-0119">Carbohydrate metabolism</keyword>
<dbReference type="GO" id="GO:0030245">
    <property type="term" value="P:cellulose catabolic process"/>
    <property type="evidence" value="ECO:0007669"/>
    <property type="project" value="UniProtKB-KW"/>
</dbReference>
<dbReference type="EC" id="3.2.1.4" evidence="2"/>
<reference evidence="11 12" key="1">
    <citation type="submission" date="2018-08" db="EMBL/GenBank/DDBJ databases">
        <title>A genome reference for cultivated species of the human gut microbiota.</title>
        <authorList>
            <person name="Zou Y."/>
            <person name="Xue W."/>
            <person name="Luo G."/>
        </authorList>
    </citation>
    <scope>NUCLEOTIDE SEQUENCE [LARGE SCALE GENOMIC DNA]</scope>
    <source>
        <strain evidence="11 12">AF22-21</strain>
    </source>
</reference>
<evidence type="ECO:0000259" key="10">
    <source>
        <dbReference type="Pfam" id="PF00150"/>
    </source>
</evidence>
<evidence type="ECO:0000256" key="4">
    <source>
        <dbReference type="ARBA" id="ARBA00023001"/>
    </source>
</evidence>
<evidence type="ECO:0000256" key="3">
    <source>
        <dbReference type="ARBA" id="ARBA00022801"/>
    </source>
</evidence>
<evidence type="ECO:0000313" key="12">
    <source>
        <dbReference type="Proteomes" id="UP000283295"/>
    </source>
</evidence>
<keyword evidence="6 8" id="KW-0326">Glycosidase</keyword>
<dbReference type="PANTHER" id="PTHR34142">
    <property type="entry name" value="ENDO-BETA-1,4-GLUCANASE A"/>
    <property type="match status" value="1"/>
</dbReference>
<comment type="catalytic activity">
    <reaction evidence="1">
        <text>Endohydrolysis of (1-&gt;4)-beta-D-glucosidic linkages in cellulose, lichenin and cereal beta-D-glucans.</text>
        <dbReference type="EC" id="3.2.1.4"/>
    </reaction>
</comment>
<keyword evidence="7" id="KW-0624">Polysaccharide degradation</keyword>
<accession>A0A3R5WTG3</accession>
<dbReference type="InterPro" id="IPR001547">
    <property type="entry name" value="Glyco_hydro_5"/>
</dbReference>
<dbReference type="AlphaFoldDB" id="A0A3R5WTG3"/>
<keyword evidence="9" id="KW-0812">Transmembrane</keyword>